<proteinExistence type="predicted"/>
<dbReference type="AlphaFoldDB" id="A0A8K0L3U3"/>
<protein>
    <submittedName>
        <fullName evidence="2">Uncharacterized protein</fullName>
    </submittedName>
</protein>
<feature type="compositionally biased region" description="Low complexity" evidence="1">
    <location>
        <begin position="447"/>
        <end position="458"/>
    </location>
</feature>
<feature type="compositionally biased region" description="Polar residues" evidence="1">
    <location>
        <begin position="384"/>
        <end position="403"/>
    </location>
</feature>
<evidence type="ECO:0000313" key="2">
    <source>
        <dbReference type="EMBL" id="KAG8628482.1"/>
    </source>
</evidence>
<reference evidence="2" key="1">
    <citation type="submission" date="2021-07" db="EMBL/GenBank/DDBJ databases">
        <title>Elsinoe batatas strain:CRI-CJ2 Genome sequencing and assembly.</title>
        <authorList>
            <person name="Huang L."/>
        </authorList>
    </citation>
    <scope>NUCLEOTIDE SEQUENCE</scope>
    <source>
        <strain evidence="2">CRI-CJ2</strain>
    </source>
</reference>
<feature type="region of interest" description="Disordered" evidence="1">
    <location>
        <begin position="442"/>
        <end position="480"/>
    </location>
</feature>
<sequence>MYLPPYYPEQKNGRLQDSPPRTSTPQLSSKPFSPLLTDRPIHLNLYTPGWPKPNDLHLDLSATEASVVIGPRFINRPYARPLSAILERHSTISLRSTRSTRLPKVSVPGASKEKIHPKQSPLRKDSLAQLPTRLKMSFIQHVKGRSGLSEPIANHMSKQEASNGEFGTLSNDARTAPVIGHPATAADQAAIVGPQSSTTDHGLADLLASSDSKKPTSNSTFSPAQRALHILTGQTARGPVQYKPARYVRLPPRVRAKLVSVDQPRDESIFLSCTTAICGESDLLTRFPSPPVDSERSPYRESGTPSPIIAPSPRRPQKRALSGLPLGSADTARIKSFSAWSAEPPTQSVDGSSSYDFVRPGGPAPTMSSSKSTAVSVQAKHSAVSLNDHTPETYATNSGSSSDACCTVRDLGSNELSADSSSPDPGHITVVEPIANKIRTTEEVMPTKSSTSTTQTTSPVYQLDGASPPRRRRGGCEKEPKVKQWKLNRPGMIQFGRAVRGARKRLTLAHVGHTGVRNRCWRCTAKGKVRRLKGKLRDTKSDSSCGECS</sequence>
<feature type="region of interest" description="Disordered" evidence="1">
    <location>
        <begin position="284"/>
        <end position="326"/>
    </location>
</feature>
<gene>
    <name evidence="2" type="ORF">KVT40_004355</name>
</gene>
<keyword evidence="3" id="KW-1185">Reference proteome</keyword>
<dbReference type="Proteomes" id="UP000809789">
    <property type="component" value="Unassembled WGS sequence"/>
</dbReference>
<dbReference type="EMBL" id="JAESVG020000004">
    <property type="protein sequence ID" value="KAG8628482.1"/>
    <property type="molecule type" value="Genomic_DNA"/>
</dbReference>
<feature type="compositionally biased region" description="Polar residues" evidence="1">
    <location>
        <begin position="344"/>
        <end position="355"/>
    </location>
</feature>
<feature type="region of interest" description="Disordered" evidence="1">
    <location>
        <begin position="99"/>
        <end position="121"/>
    </location>
</feature>
<evidence type="ECO:0000313" key="3">
    <source>
        <dbReference type="Proteomes" id="UP000809789"/>
    </source>
</evidence>
<organism evidence="2 3">
    <name type="scientific">Elsinoe batatas</name>
    <dbReference type="NCBI Taxonomy" id="2601811"/>
    <lineage>
        <taxon>Eukaryota</taxon>
        <taxon>Fungi</taxon>
        <taxon>Dikarya</taxon>
        <taxon>Ascomycota</taxon>
        <taxon>Pezizomycotina</taxon>
        <taxon>Dothideomycetes</taxon>
        <taxon>Dothideomycetidae</taxon>
        <taxon>Myriangiales</taxon>
        <taxon>Elsinoaceae</taxon>
        <taxon>Elsinoe</taxon>
    </lineage>
</organism>
<name>A0A8K0L3U3_9PEZI</name>
<feature type="compositionally biased region" description="Polar residues" evidence="1">
    <location>
        <begin position="13"/>
        <end position="31"/>
    </location>
</feature>
<feature type="compositionally biased region" description="Polar residues" evidence="1">
    <location>
        <begin position="366"/>
        <end position="376"/>
    </location>
</feature>
<accession>A0A8K0L3U3</accession>
<comment type="caution">
    <text evidence="2">The sequence shown here is derived from an EMBL/GenBank/DDBJ whole genome shotgun (WGS) entry which is preliminary data.</text>
</comment>
<feature type="region of interest" description="Disordered" evidence="1">
    <location>
        <begin position="339"/>
        <end position="403"/>
    </location>
</feature>
<evidence type="ECO:0000256" key="1">
    <source>
        <dbReference type="SAM" id="MobiDB-lite"/>
    </source>
</evidence>
<feature type="compositionally biased region" description="Basic and acidic residues" evidence="1">
    <location>
        <begin position="111"/>
        <end position="121"/>
    </location>
</feature>
<dbReference type="OrthoDB" id="10400161at2759"/>
<feature type="region of interest" description="Disordered" evidence="1">
    <location>
        <begin position="1"/>
        <end position="34"/>
    </location>
</feature>